<accession>A0AAE0SCQ7</accession>
<gene>
    <name evidence="1" type="ORF">CHS0354_020790</name>
</gene>
<reference evidence="1" key="2">
    <citation type="journal article" date="2021" name="Genome Biol. Evol.">
        <title>Developing a high-quality reference genome for a parasitic bivalve with doubly uniparental inheritance (Bivalvia: Unionida).</title>
        <authorList>
            <person name="Smith C.H."/>
        </authorList>
    </citation>
    <scope>NUCLEOTIDE SEQUENCE</scope>
    <source>
        <strain evidence="1">CHS0354</strain>
        <tissue evidence="1">Mantle</tissue>
    </source>
</reference>
<evidence type="ECO:0000313" key="1">
    <source>
        <dbReference type="EMBL" id="KAK3589452.1"/>
    </source>
</evidence>
<name>A0AAE0SCQ7_9BIVA</name>
<dbReference type="Proteomes" id="UP001195483">
    <property type="component" value="Unassembled WGS sequence"/>
</dbReference>
<reference evidence="1" key="1">
    <citation type="journal article" date="2021" name="Genome Biol. Evol.">
        <title>A High-Quality Reference Genome for a Parasitic Bivalve with Doubly Uniparental Inheritance (Bivalvia: Unionida).</title>
        <authorList>
            <person name="Smith C.H."/>
        </authorList>
    </citation>
    <scope>NUCLEOTIDE SEQUENCE</scope>
    <source>
        <strain evidence="1">CHS0354</strain>
    </source>
</reference>
<organism evidence="1 2">
    <name type="scientific">Potamilus streckersoni</name>
    <dbReference type="NCBI Taxonomy" id="2493646"/>
    <lineage>
        <taxon>Eukaryota</taxon>
        <taxon>Metazoa</taxon>
        <taxon>Spiralia</taxon>
        <taxon>Lophotrochozoa</taxon>
        <taxon>Mollusca</taxon>
        <taxon>Bivalvia</taxon>
        <taxon>Autobranchia</taxon>
        <taxon>Heteroconchia</taxon>
        <taxon>Palaeoheterodonta</taxon>
        <taxon>Unionida</taxon>
        <taxon>Unionoidea</taxon>
        <taxon>Unionidae</taxon>
        <taxon>Ambleminae</taxon>
        <taxon>Lampsilini</taxon>
        <taxon>Potamilus</taxon>
    </lineage>
</organism>
<sequence>MCNLCNQGWLIHINSQAFYYRCVSSNMPTSTEMSIQPGLLKRMRLYNQAYLYGNDYTTRPTWTACLLAKTTL</sequence>
<proteinExistence type="predicted"/>
<keyword evidence="2" id="KW-1185">Reference proteome</keyword>
<dbReference type="AlphaFoldDB" id="A0AAE0SCQ7"/>
<evidence type="ECO:0000313" key="2">
    <source>
        <dbReference type="Proteomes" id="UP001195483"/>
    </source>
</evidence>
<reference evidence="1" key="3">
    <citation type="submission" date="2023-05" db="EMBL/GenBank/DDBJ databases">
        <authorList>
            <person name="Smith C.H."/>
        </authorList>
    </citation>
    <scope>NUCLEOTIDE SEQUENCE</scope>
    <source>
        <strain evidence="1">CHS0354</strain>
        <tissue evidence="1">Mantle</tissue>
    </source>
</reference>
<dbReference type="EMBL" id="JAEAOA010001266">
    <property type="protein sequence ID" value="KAK3589452.1"/>
    <property type="molecule type" value="Genomic_DNA"/>
</dbReference>
<protein>
    <submittedName>
        <fullName evidence="1">Uncharacterized protein</fullName>
    </submittedName>
</protein>
<comment type="caution">
    <text evidence="1">The sequence shown here is derived from an EMBL/GenBank/DDBJ whole genome shotgun (WGS) entry which is preliminary data.</text>
</comment>